<dbReference type="Proteomes" id="UP001177121">
    <property type="component" value="Unassembled WGS sequence"/>
</dbReference>
<feature type="transmembrane region" description="Helical" evidence="1">
    <location>
        <begin position="46"/>
        <end position="70"/>
    </location>
</feature>
<gene>
    <name evidence="2" type="ORF">KHP33_006710</name>
</gene>
<keyword evidence="1" id="KW-1133">Transmembrane helix</keyword>
<accession>A0ABT9DIL4</accession>
<feature type="transmembrane region" description="Helical" evidence="1">
    <location>
        <begin position="12"/>
        <end position="34"/>
    </location>
</feature>
<evidence type="ECO:0000313" key="3">
    <source>
        <dbReference type="Proteomes" id="UP001177121"/>
    </source>
</evidence>
<keyword evidence="3" id="KW-1185">Reference proteome</keyword>
<evidence type="ECO:0000256" key="1">
    <source>
        <dbReference type="SAM" id="Phobius"/>
    </source>
</evidence>
<name>A0ABT9DIL4_9BACI</name>
<dbReference type="InterPro" id="IPR025982">
    <property type="entry name" value="SieB"/>
</dbReference>
<reference evidence="2" key="1">
    <citation type="submission" date="2023-07" db="EMBL/GenBank/DDBJ databases">
        <title>Biological control against Fusarium languescens, the causal agent of wilt in Jalapeno peppers, by a novel bacterial subspecies: Bacillus cabrialesii subsp. tritici TSO2.</title>
        <authorList>
            <person name="Montoya-Martinez A.C."/>
            <person name="Figueroa-Brambila K.M."/>
            <person name="Escalante-Beltran A."/>
            <person name="Lopez-Montoya N.D."/>
            <person name="Valenzuela-Ruiz V."/>
            <person name="Parra-Cota F.I."/>
            <person name="Estrada Alvarado M.I."/>
            <person name="De Los Santos Villalobos S."/>
        </authorList>
    </citation>
    <scope>NUCLEOTIDE SEQUENCE</scope>
    <source>
        <strain evidence="2">TSO2</strain>
    </source>
</reference>
<dbReference type="EMBL" id="JAHBMK020000001">
    <property type="protein sequence ID" value="MDO8224539.1"/>
    <property type="molecule type" value="Genomic_DNA"/>
</dbReference>
<proteinExistence type="predicted"/>
<keyword evidence="1" id="KW-0472">Membrane</keyword>
<organism evidence="2 3">
    <name type="scientific">Bacillus cabrialesii subsp. tritici</name>
    <dbReference type="NCBI Taxonomy" id="2944916"/>
    <lineage>
        <taxon>Bacteria</taxon>
        <taxon>Bacillati</taxon>
        <taxon>Bacillota</taxon>
        <taxon>Bacilli</taxon>
        <taxon>Bacillales</taxon>
        <taxon>Bacillaceae</taxon>
        <taxon>Bacillus</taxon>
        <taxon>Bacillus cabrialesii</taxon>
    </lineage>
</organism>
<sequence length="180" mass="20854">MKVDIKDILTLPTYILTALALASGLFLFLPRVFLEKLHLLDNVEKYGFYVGVAFIVFTSIVLVSLSLNIIKSISQINNKREFYAKAEERLISLSPYQKAIIYALFTQYDNTLPLKLHDGAVQELKAKFYIGVATQQYAVSNLNEARFPHLLQPWVREEMSKKPQLIDEFESCFYNYREFI</sequence>
<dbReference type="Pfam" id="PF14163">
    <property type="entry name" value="SieB"/>
    <property type="match status" value="1"/>
</dbReference>
<comment type="caution">
    <text evidence="2">The sequence shown here is derived from an EMBL/GenBank/DDBJ whole genome shotgun (WGS) entry which is preliminary data.</text>
</comment>
<dbReference type="RefSeq" id="WP_213401861.1">
    <property type="nucleotide sequence ID" value="NZ_JAHBMK020000001.1"/>
</dbReference>
<evidence type="ECO:0000313" key="2">
    <source>
        <dbReference type="EMBL" id="MDO8224539.1"/>
    </source>
</evidence>
<keyword evidence="1" id="KW-0812">Transmembrane</keyword>
<protein>
    <submittedName>
        <fullName evidence="2">Superinfection exclusion B family protein</fullName>
    </submittedName>
</protein>